<comment type="caution">
    <text evidence="2">The sequence shown here is derived from an EMBL/GenBank/DDBJ whole genome shotgun (WGS) entry which is preliminary data.</text>
</comment>
<keyword evidence="1" id="KW-0812">Transmembrane</keyword>
<reference evidence="2" key="1">
    <citation type="journal article" date="2023" name="Plant J.">
        <title>Genome sequences and population genomics provide insights into the demographic history, inbreeding, and mutation load of two 'living fossil' tree species of Dipteronia.</title>
        <authorList>
            <person name="Feng Y."/>
            <person name="Comes H.P."/>
            <person name="Chen J."/>
            <person name="Zhu S."/>
            <person name="Lu R."/>
            <person name="Zhang X."/>
            <person name="Li P."/>
            <person name="Qiu J."/>
            <person name="Olsen K.M."/>
            <person name="Qiu Y."/>
        </authorList>
    </citation>
    <scope>NUCLEOTIDE SEQUENCE</scope>
    <source>
        <strain evidence="2">KIB01</strain>
    </source>
</reference>
<dbReference type="Proteomes" id="UP001280121">
    <property type="component" value="Unassembled WGS sequence"/>
</dbReference>
<dbReference type="EMBL" id="JANJYI010000001">
    <property type="protein sequence ID" value="KAK2664285.1"/>
    <property type="molecule type" value="Genomic_DNA"/>
</dbReference>
<keyword evidence="1" id="KW-0472">Membrane</keyword>
<evidence type="ECO:0000256" key="1">
    <source>
        <dbReference type="SAM" id="Phobius"/>
    </source>
</evidence>
<feature type="transmembrane region" description="Helical" evidence="1">
    <location>
        <begin position="52"/>
        <end position="71"/>
    </location>
</feature>
<gene>
    <name evidence="2" type="ORF">Ddye_002859</name>
</gene>
<accession>A0AAE0CUS0</accession>
<protein>
    <submittedName>
        <fullName evidence="2">Uncharacterized protein</fullName>
    </submittedName>
</protein>
<evidence type="ECO:0000313" key="2">
    <source>
        <dbReference type="EMBL" id="KAK2664285.1"/>
    </source>
</evidence>
<keyword evidence="1" id="KW-1133">Transmembrane helix</keyword>
<name>A0AAE0CUS0_9ROSI</name>
<sequence>MLMNMICYVDEFGSMMEEYELCLGIWVDESSICCCVWELAVREKKRRDGESGFVVIFGLVDNCGLGLMVVVEVDDLSFVLQEPEFVWWNIFSRFVNIWKFPDLFNLL</sequence>
<organism evidence="2 3">
    <name type="scientific">Dipteronia dyeriana</name>
    <dbReference type="NCBI Taxonomy" id="168575"/>
    <lineage>
        <taxon>Eukaryota</taxon>
        <taxon>Viridiplantae</taxon>
        <taxon>Streptophyta</taxon>
        <taxon>Embryophyta</taxon>
        <taxon>Tracheophyta</taxon>
        <taxon>Spermatophyta</taxon>
        <taxon>Magnoliopsida</taxon>
        <taxon>eudicotyledons</taxon>
        <taxon>Gunneridae</taxon>
        <taxon>Pentapetalae</taxon>
        <taxon>rosids</taxon>
        <taxon>malvids</taxon>
        <taxon>Sapindales</taxon>
        <taxon>Sapindaceae</taxon>
        <taxon>Hippocastanoideae</taxon>
        <taxon>Acereae</taxon>
        <taxon>Dipteronia</taxon>
    </lineage>
</organism>
<proteinExistence type="predicted"/>
<evidence type="ECO:0000313" key="3">
    <source>
        <dbReference type="Proteomes" id="UP001280121"/>
    </source>
</evidence>
<dbReference type="AlphaFoldDB" id="A0AAE0CUS0"/>
<keyword evidence="3" id="KW-1185">Reference proteome</keyword>